<reference evidence="2 3" key="1">
    <citation type="journal article" date="2015" name="Int. J. Syst. Evol. Microbiol.">
        <title>Sphingomonas hengshuiensis sp. nov., isolated from lake wetland.</title>
        <authorList>
            <person name="Wei S."/>
            <person name="Wang T."/>
            <person name="Liu H."/>
            <person name="Zhang C."/>
            <person name="Guo J."/>
            <person name="Wang Q."/>
            <person name="Liang K."/>
            <person name="Zhang Z."/>
        </authorList>
    </citation>
    <scope>NUCLEOTIDE SEQUENCE [LARGE SCALE GENOMIC DNA]</scope>
    <source>
        <strain evidence="2 3">WHSC-8</strain>
    </source>
</reference>
<dbReference type="Proteomes" id="UP000032300">
    <property type="component" value="Chromosome"/>
</dbReference>
<keyword evidence="3" id="KW-1185">Reference proteome</keyword>
<accession>A0A7U4LFW6</accession>
<evidence type="ECO:0000313" key="3">
    <source>
        <dbReference type="Proteomes" id="UP000032300"/>
    </source>
</evidence>
<dbReference type="EMBL" id="CP010836">
    <property type="protein sequence ID" value="AJP72942.1"/>
    <property type="molecule type" value="Genomic_DNA"/>
</dbReference>
<dbReference type="RefSeq" id="WP_044333530.1">
    <property type="nucleotide sequence ID" value="NZ_CP010836.1"/>
</dbReference>
<gene>
    <name evidence="2" type="ORF">TS85_15805</name>
</gene>
<protein>
    <submittedName>
        <fullName evidence="2">CopG family transcriptional regulator</fullName>
    </submittedName>
</protein>
<dbReference type="Pfam" id="PF15919">
    <property type="entry name" value="HicB_lk_antitox"/>
    <property type="match status" value="1"/>
</dbReference>
<dbReference type="InterPro" id="IPR035069">
    <property type="entry name" value="TTHA1013/TTHA0281-like"/>
</dbReference>
<reference evidence="2 3" key="2">
    <citation type="submission" date="2015-02" db="EMBL/GenBank/DDBJ databases">
        <title>The complete genome of Sphingomonas hengshuiensis sp. WHSC-8 isolated from soil of Hengshui Lake.</title>
        <authorList>
            <person name="Wei S."/>
            <person name="Guo J."/>
            <person name="Su C."/>
            <person name="Wu R."/>
            <person name="Zhang Z."/>
            <person name="Liang K."/>
            <person name="Li H."/>
            <person name="Wang T."/>
            <person name="Liu H."/>
            <person name="Zhang C."/>
            <person name="Li Z."/>
            <person name="Wang Q."/>
            <person name="Meng J."/>
        </authorList>
    </citation>
    <scope>NUCLEOTIDE SEQUENCE [LARGE SCALE GENOMIC DNA]</scope>
    <source>
        <strain evidence="2 3">WHSC-8</strain>
    </source>
</reference>
<dbReference type="CDD" id="cd22231">
    <property type="entry name" value="RHH_NikR_HicB-like"/>
    <property type="match status" value="1"/>
</dbReference>
<dbReference type="KEGG" id="sphi:TS85_15805"/>
<feature type="domain" description="HicB-like antitoxin of toxin-antitoxin system" evidence="1">
    <location>
        <begin position="4"/>
        <end position="121"/>
    </location>
</feature>
<organism evidence="2 3">
    <name type="scientific">Sphingomonas hengshuiensis</name>
    <dbReference type="NCBI Taxonomy" id="1609977"/>
    <lineage>
        <taxon>Bacteria</taxon>
        <taxon>Pseudomonadati</taxon>
        <taxon>Pseudomonadota</taxon>
        <taxon>Alphaproteobacteria</taxon>
        <taxon>Sphingomonadales</taxon>
        <taxon>Sphingomonadaceae</taxon>
        <taxon>Sphingomonas</taxon>
    </lineage>
</organism>
<sequence>MKTYFAIVHKDPDSAYGVTFPDLPGCFSAADRLADVVPNACEAMDLWFDADAVIEPREAEEIAAEYAEDLAKGAFLIAVPRVARTGAPVRINISLDRGILNAIDAAASARKLTRSAFIAEATKNEIEMAH</sequence>
<name>A0A7U4LFW6_9SPHN</name>
<dbReference type="InterPro" id="IPR031807">
    <property type="entry name" value="HicB-like"/>
</dbReference>
<dbReference type="AlphaFoldDB" id="A0A7U4LFW6"/>
<dbReference type="SUPFAM" id="SSF143100">
    <property type="entry name" value="TTHA1013/TTHA0281-like"/>
    <property type="match status" value="1"/>
</dbReference>
<dbReference type="Gene3D" id="3.30.160.250">
    <property type="match status" value="1"/>
</dbReference>
<dbReference type="OrthoDB" id="9807959at2"/>
<proteinExistence type="predicted"/>
<evidence type="ECO:0000259" key="1">
    <source>
        <dbReference type="Pfam" id="PF15919"/>
    </source>
</evidence>
<evidence type="ECO:0000313" key="2">
    <source>
        <dbReference type="EMBL" id="AJP72942.1"/>
    </source>
</evidence>